<name>A0A518H4R6_9BACT</name>
<gene>
    <name evidence="2" type="ORF">ElP_37410</name>
</gene>
<keyword evidence="3" id="KW-1185">Reference proteome</keyword>
<sequence>MADAPRSPRRRPRAVAVSALALLLALVGCAHRQLTVSTVLTANSFQEIVFRMVLNNVAMFAAEPETLPWHVRVRDGTVQISDSLGIGQQGGGFSTFEGGGLGIETYGPQGSRKVALQWGTDAVGDPVQLYSLQTAYRRVLGLPPLPEPNFIAEAKRARSNRSGSGDDREPGDFDPETRSDALSMDIAFEGEIPRGWFRIGTKKDVPKDACYVGRHGDTYAWVTPDGVGGLTRFTLLVLSIVKLDATGSEGGGGLMFTP</sequence>
<reference evidence="2 3" key="1">
    <citation type="submission" date="2019-02" db="EMBL/GenBank/DDBJ databases">
        <title>Deep-cultivation of Planctomycetes and their phenomic and genomic characterization uncovers novel biology.</title>
        <authorList>
            <person name="Wiegand S."/>
            <person name="Jogler M."/>
            <person name="Boedeker C."/>
            <person name="Pinto D."/>
            <person name="Vollmers J."/>
            <person name="Rivas-Marin E."/>
            <person name="Kohn T."/>
            <person name="Peeters S.H."/>
            <person name="Heuer A."/>
            <person name="Rast P."/>
            <person name="Oberbeckmann S."/>
            <person name="Bunk B."/>
            <person name="Jeske O."/>
            <person name="Meyerdierks A."/>
            <person name="Storesund J.E."/>
            <person name="Kallscheuer N."/>
            <person name="Luecker S."/>
            <person name="Lage O.M."/>
            <person name="Pohl T."/>
            <person name="Merkel B.J."/>
            <person name="Hornburger P."/>
            <person name="Mueller R.-W."/>
            <person name="Bruemmer F."/>
            <person name="Labrenz M."/>
            <person name="Spormann A.M."/>
            <person name="Op den Camp H."/>
            <person name="Overmann J."/>
            <person name="Amann R."/>
            <person name="Jetten M.S.M."/>
            <person name="Mascher T."/>
            <person name="Medema M.H."/>
            <person name="Devos D.P."/>
            <person name="Kaster A.-K."/>
            <person name="Ovreas L."/>
            <person name="Rohde M."/>
            <person name="Galperin M.Y."/>
            <person name="Jogler C."/>
        </authorList>
    </citation>
    <scope>NUCLEOTIDE SEQUENCE [LARGE SCALE GENOMIC DNA]</scope>
    <source>
        <strain evidence="2 3">ElP</strain>
    </source>
</reference>
<evidence type="ECO:0000313" key="2">
    <source>
        <dbReference type="EMBL" id="QDV35833.1"/>
    </source>
</evidence>
<dbReference type="KEGG" id="tpla:ElP_37410"/>
<accession>A0A518H4R6</accession>
<proteinExistence type="predicted"/>
<organism evidence="2 3">
    <name type="scientific">Tautonia plasticadhaerens</name>
    <dbReference type="NCBI Taxonomy" id="2527974"/>
    <lineage>
        <taxon>Bacteria</taxon>
        <taxon>Pseudomonadati</taxon>
        <taxon>Planctomycetota</taxon>
        <taxon>Planctomycetia</taxon>
        <taxon>Isosphaerales</taxon>
        <taxon>Isosphaeraceae</taxon>
        <taxon>Tautonia</taxon>
    </lineage>
</organism>
<evidence type="ECO:0000313" key="3">
    <source>
        <dbReference type="Proteomes" id="UP000317835"/>
    </source>
</evidence>
<protein>
    <submittedName>
        <fullName evidence="2">Uncharacterized protein</fullName>
    </submittedName>
</protein>
<feature type="region of interest" description="Disordered" evidence="1">
    <location>
        <begin position="155"/>
        <end position="179"/>
    </location>
</feature>
<dbReference type="EMBL" id="CP036426">
    <property type="protein sequence ID" value="QDV35833.1"/>
    <property type="molecule type" value="Genomic_DNA"/>
</dbReference>
<dbReference type="Proteomes" id="UP000317835">
    <property type="component" value="Chromosome"/>
</dbReference>
<feature type="compositionally biased region" description="Basic and acidic residues" evidence="1">
    <location>
        <begin position="164"/>
        <end position="179"/>
    </location>
</feature>
<dbReference type="AlphaFoldDB" id="A0A518H4R6"/>
<dbReference type="OrthoDB" id="285735at2"/>
<dbReference type="PROSITE" id="PS51257">
    <property type="entry name" value="PROKAR_LIPOPROTEIN"/>
    <property type="match status" value="1"/>
</dbReference>
<evidence type="ECO:0000256" key="1">
    <source>
        <dbReference type="SAM" id="MobiDB-lite"/>
    </source>
</evidence>
<dbReference type="RefSeq" id="WP_145271689.1">
    <property type="nucleotide sequence ID" value="NZ_CP036426.1"/>
</dbReference>